<dbReference type="CDD" id="cd00487">
    <property type="entry name" value="Pep_deformylase"/>
    <property type="match status" value="1"/>
</dbReference>
<comment type="cofactor">
    <cofactor evidence="2">
        <name>Fe(2+)</name>
        <dbReference type="ChEBI" id="CHEBI:29033"/>
    </cofactor>
    <text evidence="2">Binds 1 Fe(2+) ion.</text>
</comment>
<proteinExistence type="inferred from homology"/>
<dbReference type="GO" id="GO:0042586">
    <property type="term" value="F:peptide deformylase activity"/>
    <property type="evidence" value="ECO:0007669"/>
    <property type="project" value="UniProtKB-UniRule"/>
</dbReference>
<feature type="binding site" evidence="2">
    <location>
        <position position="130"/>
    </location>
    <ligand>
        <name>Fe cation</name>
        <dbReference type="ChEBI" id="CHEBI:24875"/>
    </ligand>
</feature>
<sequence>MKIYTYGHPVLRKKAKKVTKLEKNVEKIMNEMFKIMRTSRPHGIGLAATQVGILQSFFIYEIEDDSGIVINPEILERRGALEKENEGCLSVPGVYGAVERPSEIVVRYIDLSGKSYEEVIKGLKARVFQHEIDHLNGVIFTDYIDSIEELEVDEGYEIPEALLDRFIRK</sequence>
<dbReference type="InterPro" id="IPR036821">
    <property type="entry name" value="Peptide_deformylase_sf"/>
</dbReference>
<dbReference type="HAMAP" id="MF_00163">
    <property type="entry name" value="Pep_deformylase"/>
    <property type="match status" value="1"/>
</dbReference>
<dbReference type="AlphaFoldDB" id="A0A7C4TWE3"/>
<comment type="similarity">
    <text evidence="1 2">Belongs to the polypeptide deformylase family.</text>
</comment>
<dbReference type="Pfam" id="PF01327">
    <property type="entry name" value="Pep_deformylase"/>
    <property type="match status" value="1"/>
</dbReference>
<dbReference type="EMBL" id="DTHV01000155">
    <property type="protein sequence ID" value="HGW60808.1"/>
    <property type="molecule type" value="Genomic_DNA"/>
</dbReference>
<protein>
    <recommendedName>
        <fullName evidence="2">Peptide deformylase</fullName>
        <shortName evidence="2">PDF</shortName>
        <ecNumber evidence="2">3.5.1.88</ecNumber>
    </recommendedName>
    <alternativeName>
        <fullName evidence="2">Polypeptide deformylase</fullName>
    </alternativeName>
</protein>
<keyword evidence="2" id="KW-0648">Protein biosynthesis</keyword>
<dbReference type="Gene3D" id="3.90.45.10">
    <property type="entry name" value="Peptide deformylase"/>
    <property type="match status" value="1"/>
</dbReference>
<evidence type="ECO:0000256" key="1">
    <source>
        <dbReference type="ARBA" id="ARBA00010759"/>
    </source>
</evidence>
<dbReference type="PANTHER" id="PTHR10458:SF22">
    <property type="entry name" value="PEPTIDE DEFORMYLASE"/>
    <property type="match status" value="1"/>
</dbReference>
<comment type="caution">
    <text evidence="3">The sequence shown here is derived from an EMBL/GenBank/DDBJ whole genome shotgun (WGS) entry which is preliminary data.</text>
</comment>
<dbReference type="SUPFAM" id="SSF56420">
    <property type="entry name" value="Peptide deformylase"/>
    <property type="match status" value="1"/>
</dbReference>
<feature type="binding site" evidence="2">
    <location>
        <position position="134"/>
    </location>
    <ligand>
        <name>Fe cation</name>
        <dbReference type="ChEBI" id="CHEBI:24875"/>
    </ligand>
</feature>
<dbReference type="InterPro" id="IPR023635">
    <property type="entry name" value="Peptide_deformylase"/>
</dbReference>
<dbReference type="NCBIfam" id="TIGR00079">
    <property type="entry name" value="pept_deformyl"/>
    <property type="match status" value="1"/>
</dbReference>
<evidence type="ECO:0000313" key="3">
    <source>
        <dbReference type="EMBL" id="HGW60808.1"/>
    </source>
</evidence>
<keyword evidence="2" id="KW-0408">Iron</keyword>
<reference evidence="3" key="1">
    <citation type="journal article" date="2020" name="mSystems">
        <title>Genome- and Community-Level Interaction Insights into Carbon Utilization and Element Cycling Functions of Hydrothermarchaeota in Hydrothermal Sediment.</title>
        <authorList>
            <person name="Zhou Z."/>
            <person name="Liu Y."/>
            <person name="Xu W."/>
            <person name="Pan J."/>
            <person name="Luo Z.H."/>
            <person name="Li M."/>
        </authorList>
    </citation>
    <scope>NUCLEOTIDE SEQUENCE [LARGE SCALE GENOMIC DNA]</scope>
    <source>
        <strain evidence="3">SpSt-794</strain>
    </source>
</reference>
<dbReference type="PRINTS" id="PR01576">
    <property type="entry name" value="PDEFORMYLASE"/>
</dbReference>
<comment type="function">
    <text evidence="2">Removes the formyl group from the N-terminal Met of newly synthesized proteins. Requires at least a dipeptide for an efficient rate of reaction. N-terminal L-methionine is a prerequisite for activity but the enzyme has broad specificity at other positions.</text>
</comment>
<feature type="binding site" evidence="2">
    <location>
        <position position="88"/>
    </location>
    <ligand>
        <name>Fe cation</name>
        <dbReference type="ChEBI" id="CHEBI:24875"/>
    </ligand>
</feature>
<comment type="catalytic activity">
    <reaction evidence="2">
        <text>N-terminal N-formyl-L-methionyl-[peptide] + H2O = N-terminal L-methionyl-[peptide] + formate</text>
        <dbReference type="Rhea" id="RHEA:24420"/>
        <dbReference type="Rhea" id="RHEA-COMP:10639"/>
        <dbReference type="Rhea" id="RHEA-COMP:10640"/>
        <dbReference type="ChEBI" id="CHEBI:15377"/>
        <dbReference type="ChEBI" id="CHEBI:15740"/>
        <dbReference type="ChEBI" id="CHEBI:49298"/>
        <dbReference type="ChEBI" id="CHEBI:64731"/>
        <dbReference type="EC" id="3.5.1.88"/>
    </reaction>
</comment>
<dbReference type="PANTHER" id="PTHR10458">
    <property type="entry name" value="PEPTIDE DEFORMYLASE"/>
    <property type="match status" value="1"/>
</dbReference>
<name>A0A7C4TWE3_9BACT</name>
<keyword evidence="2" id="KW-0479">Metal-binding</keyword>
<dbReference type="GO" id="GO:0046872">
    <property type="term" value="F:metal ion binding"/>
    <property type="evidence" value="ECO:0007669"/>
    <property type="project" value="UniProtKB-KW"/>
</dbReference>
<dbReference type="PIRSF" id="PIRSF004749">
    <property type="entry name" value="Pep_def"/>
    <property type="match status" value="1"/>
</dbReference>
<gene>
    <name evidence="2 3" type="primary">def</name>
    <name evidence="3" type="ORF">ENV82_05210</name>
</gene>
<keyword evidence="2 3" id="KW-0378">Hydrolase</keyword>
<evidence type="ECO:0000256" key="2">
    <source>
        <dbReference type="HAMAP-Rule" id="MF_00163"/>
    </source>
</evidence>
<feature type="active site" evidence="2">
    <location>
        <position position="131"/>
    </location>
</feature>
<dbReference type="EC" id="3.5.1.88" evidence="2"/>
<organism evidence="3">
    <name type="scientific">Caldisericum exile</name>
    <dbReference type="NCBI Taxonomy" id="693075"/>
    <lineage>
        <taxon>Bacteria</taxon>
        <taxon>Pseudomonadati</taxon>
        <taxon>Caldisericota/Cryosericota group</taxon>
        <taxon>Caldisericota</taxon>
        <taxon>Caldisericia</taxon>
        <taxon>Caldisericales</taxon>
        <taxon>Caldisericaceae</taxon>
        <taxon>Caldisericum</taxon>
    </lineage>
</organism>
<dbReference type="GO" id="GO:0006412">
    <property type="term" value="P:translation"/>
    <property type="evidence" value="ECO:0007669"/>
    <property type="project" value="UniProtKB-UniRule"/>
</dbReference>
<accession>A0A7C4TWE3</accession>
<dbReference type="NCBIfam" id="NF001159">
    <property type="entry name" value="PRK00150.1-3"/>
    <property type="match status" value="1"/>
</dbReference>